<feature type="transmembrane region" description="Helical" evidence="19">
    <location>
        <begin position="257"/>
        <end position="278"/>
    </location>
</feature>
<dbReference type="Pfam" id="PF00361">
    <property type="entry name" value="Proton_antipo_M"/>
    <property type="match status" value="1"/>
</dbReference>
<dbReference type="InterPro" id="IPR050175">
    <property type="entry name" value="Complex_I_Subunit_2"/>
</dbReference>
<evidence type="ECO:0000256" key="8">
    <source>
        <dbReference type="ARBA" id="ARBA00022692"/>
    </source>
</evidence>
<comment type="subcellular location">
    <subcellularLocation>
        <location evidence="2">Mitochondrion inner membrane</location>
        <topology evidence="2">Multi-pass membrane protein</topology>
    </subcellularLocation>
</comment>
<keyword evidence="12 19" id="KW-1133">Transmembrane helix</keyword>
<proteinExistence type="inferred from homology"/>
<dbReference type="InterPro" id="IPR001750">
    <property type="entry name" value="ND/Mrp_TM"/>
</dbReference>
<keyword evidence="11" id="KW-0249">Electron transport</keyword>
<dbReference type="AlphaFoldDB" id="A0A8A0Y207"/>
<evidence type="ECO:0000256" key="1">
    <source>
        <dbReference type="ARBA" id="ARBA00003257"/>
    </source>
</evidence>
<sequence length="316" mass="36722">MFLISLISSILICISSNSILTMWMSMEINLFSMIPIISLDQKLNSEKSSMVYFLVQSISSTMILMSICLESMDFNYTPFSTFMMVGIFMKLGLFPFHQWMMSAIEGMSWFVSFFLMTIQKIIPLMVIMQFSEKKIIIFLCLLNSLFSSIMSITMFSMRKIMIISSMNHLSLMIISLMLSKTMLKIYFIIYSTMTFMATKLFEKLQVNFIFQTMTLIKKNKINNMIFLTIFLSMAGVPPFLGFMPKMLTIMLMMKSKMILTVMLILVFNSLSTFMYLRASLNNILMNLNINKIKKKDKKSDKFPLFMILSPLIILLM</sequence>
<gene>
    <name evidence="21" type="primary">nad2</name>
</gene>
<evidence type="ECO:0000256" key="14">
    <source>
        <dbReference type="ARBA" id="ARBA00023075"/>
    </source>
</evidence>
<feature type="transmembrane region" description="Helical" evidence="19">
    <location>
        <begin position="108"/>
        <end position="129"/>
    </location>
</feature>
<feature type="transmembrane region" description="Helical" evidence="19">
    <location>
        <begin position="299"/>
        <end position="315"/>
    </location>
</feature>
<dbReference type="GO" id="GO:0005743">
    <property type="term" value="C:mitochondrial inner membrane"/>
    <property type="evidence" value="ECO:0007669"/>
    <property type="project" value="UniProtKB-SubCell"/>
</dbReference>
<evidence type="ECO:0000256" key="12">
    <source>
        <dbReference type="ARBA" id="ARBA00022989"/>
    </source>
</evidence>
<keyword evidence="9" id="KW-0999">Mitochondrion inner membrane</keyword>
<evidence type="ECO:0000256" key="3">
    <source>
        <dbReference type="ARBA" id="ARBA00007012"/>
    </source>
</evidence>
<evidence type="ECO:0000256" key="5">
    <source>
        <dbReference type="ARBA" id="ARBA00021008"/>
    </source>
</evidence>
<evidence type="ECO:0000256" key="7">
    <source>
        <dbReference type="ARBA" id="ARBA00022660"/>
    </source>
</evidence>
<organism evidence="21">
    <name type="scientific">Thrips hawaiiensis</name>
    <dbReference type="NCBI Taxonomy" id="163894"/>
    <lineage>
        <taxon>Eukaryota</taxon>
        <taxon>Metazoa</taxon>
        <taxon>Ecdysozoa</taxon>
        <taxon>Arthropoda</taxon>
        <taxon>Hexapoda</taxon>
        <taxon>Insecta</taxon>
        <taxon>Pterygota</taxon>
        <taxon>Neoptera</taxon>
        <taxon>Paraneoptera</taxon>
        <taxon>Thysanoptera</taxon>
        <taxon>Terebrantia</taxon>
        <taxon>Thripoidea</taxon>
        <taxon>Thripidae</taxon>
        <taxon>Thrips</taxon>
    </lineage>
</organism>
<dbReference type="PANTHER" id="PTHR46552">
    <property type="entry name" value="NADH-UBIQUINONE OXIDOREDUCTASE CHAIN 2"/>
    <property type="match status" value="1"/>
</dbReference>
<keyword evidence="7" id="KW-0679">Respiratory chain</keyword>
<keyword evidence="13" id="KW-0520">NAD</keyword>
<evidence type="ECO:0000256" key="4">
    <source>
        <dbReference type="ARBA" id="ARBA00012944"/>
    </source>
</evidence>
<evidence type="ECO:0000256" key="15">
    <source>
        <dbReference type="ARBA" id="ARBA00023128"/>
    </source>
</evidence>
<evidence type="ECO:0000313" key="21">
    <source>
        <dbReference type="EMBL" id="QSQ87285.1"/>
    </source>
</evidence>
<feature type="transmembrane region" description="Helical" evidence="19">
    <location>
        <begin position="6"/>
        <end position="30"/>
    </location>
</feature>
<feature type="domain" description="NADH:quinone oxidoreductase/Mrp antiporter transmembrane" evidence="20">
    <location>
        <begin position="16"/>
        <end position="266"/>
    </location>
</feature>
<evidence type="ECO:0000256" key="2">
    <source>
        <dbReference type="ARBA" id="ARBA00004448"/>
    </source>
</evidence>
<dbReference type="EC" id="7.1.1.2" evidence="4"/>
<dbReference type="PANTHER" id="PTHR46552:SF1">
    <property type="entry name" value="NADH-UBIQUINONE OXIDOREDUCTASE CHAIN 2"/>
    <property type="match status" value="1"/>
</dbReference>
<protein>
    <recommendedName>
        <fullName evidence="5">NADH-ubiquinone oxidoreductase chain 2</fullName>
        <ecNumber evidence="4">7.1.1.2</ecNumber>
    </recommendedName>
    <alternativeName>
        <fullName evidence="17">NADH dehydrogenase subunit 2</fullName>
    </alternativeName>
</protein>
<dbReference type="EMBL" id="MW582621">
    <property type="protein sequence ID" value="QSQ87285.1"/>
    <property type="molecule type" value="Genomic_DNA"/>
</dbReference>
<comment type="function">
    <text evidence="1">Core subunit of the mitochondrial membrane respiratory chain NADH dehydrogenase (Complex I) that is believed to belong to the minimal assembly required for catalysis. Complex I functions in the transfer of electrons from NADH to the respiratory chain. The immediate electron acceptor for the enzyme is believed to be ubiquinone.</text>
</comment>
<geneLocation type="mitochondrion" evidence="21"/>
<evidence type="ECO:0000256" key="9">
    <source>
        <dbReference type="ARBA" id="ARBA00022792"/>
    </source>
</evidence>
<feature type="transmembrane region" description="Helical" evidence="19">
    <location>
        <begin position="78"/>
        <end position="96"/>
    </location>
</feature>
<evidence type="ECO:0000256" key="17">
    <source>
        <dbReference type="ARBA" id="ARBA00031028"/>
    </source>
</evidence>
<feature type="transmembrane region" description="Helical" evidence="19">
    <location>
        <begin position="135"/>
        <end position="153"/>
    </location>
</feature>
<keyword evidence="8 19" id="KW-0812">Transmembrane</keyword>
<keyword evidence="10" id="KW-1278">Translocase</keyword>
<comment type="catalytic activity">
    <reaction evidence="18">
        <text>a ubiquinone + NADH + 5 H(+)(in) = a ubiquinol + NAD(+) + 4 H(+)(out)</text>
        <dbReference type="Rhea" id="RHEA:29091"/>
        <dbReference type="Rhea" id="RHEA-COMP:9565"/>
        <dbReference type="Rhea" id="RHEA-COMP:9566"/>
        <dbReference type="ChEBI" id="CHEBI:15378"/>
        <dbReference type="ChEBI" id="CHEBI:16389"/>
        <dbReference type="ChEBI" id="CHEBI:17976"/>
        <dbReference type="ChEBI" id="CHEBI:57540"/>
        <dbReference type="ChEBI" id="CHEBI:57945"/>
        <dbReference type="EC" id="7.1.1.2"/>
    </reaction>
</comment>
<keyword evidence="15 21" id="KW-0496">Mitochondrion</keyword>
<feature type="transmembrane region" description="Helical" evidence="19">
    <location>
        <begin position="221"/>
        <end position="242"/>
    </location>
</feature>
<evidence type="ECO:0000256" key="16">
    <source>
        <dbReference type="ARBA" id="ARBA00023136"/>
    </source>
</evidence>
<evidence type="ECO:0000259" key="20">
    <source>
        <dbReference type="Pfam" id="PF00361"/>
    </source>
</evidence>
<name>A0A8A0Y207_9NEOP</name>
<evidence type="ECO:0000256" key="10">
    <source>
        <dbReference type="ARBA" id="ARBA00022967"/>
    </source>
</evidence>
<keyword evidence="6" id="KW-0813">Transport</keyword>
<evidence type="ECO:0000256" key="19">
    <source>
        <dbReference type="SAM" id="Phobius"/>
    </source>
</evidence>
<accession>A0A8A0Y207</accession>
<reference evidence="21" key="1">
    <citation type="submission" date="2021-02" db="EMBL/GenBank/DDBJ databases">
        <title>Complete mitochondrial genome sequence for the Thrips hawaiiensis (Thysanoptera: Thripidae).</title>
        <authorList>
            <person name="Wang Y."/>
        </authorList>
    </citation>
    <scope>NUCLEOTIDE SEQUENCE</scope>
</reference>
<evidence type="ECO:0000256" key="11">
    <source>
        <dbReference type="ARBA" id="ARBA00022982"/>
    </source>
</evidence>
<keyword evidence="16 19" id="KW-0472">Membrane</keyword>
<evidence type="ECO:0000256" key="6">
    <source>
        <dbReference type="ARBA" id="ARBA00022448"/>
    </source>
</evidence>
<evidence type="ECO:0000256" key="13">
    <source>
        <dbReference type="ARBA" id="ARBA00023027"/>
    </source>
</evidence>
<dbReference type="GO" id="GO:0006120">
    <property type="term" value="P:mitochondrial electron transport, NADH to ubiquinone"/>
    <property type="evidence" value="ECO:0007669"/>
    <property type="project" value="TreeGrafter"/>
</dbReference>
<comment type="similarity">
    <text evidence="3">Belongs to the complex I subunit 2 family.</text>
</comment>
<dbReference type="GO" id="GO:0008137">
    <property type="term" value="F:NADH dehydrogenase (ubiquinone) activity"/>
    <property type="evidence" value="ECO:0007669"/>
    <property type="project" value="UniProtKB-EC"/>
</dbReference>
<keyword evidence="14" id="KW-0830">Ubiquinone</keyword>
<feature type="transmembrane region" description="Helical" evidence="19">
    <location>
        <begin position="51"/>
        <end position="72"/>
    </location>
</feature>
<evidence type="ECO:0000256" key="18">
    <source>
        <dbReference type="ARBA" id="ARBA00049551"/>
    </source>
</evidence>